<keyword evidence="4" id="KW-1185">Reference proteome</keyword>
<accession>A0AAV7FD60</accession>
<evidence type="ECO:0000313" key="4">
    <source>
        <dbReference type="Proteomes" id="UP000825729"/>
    </source>
</evidence>
<organism evidence="3 4">
    <name type="scientific">Aristolochia fimbriata</name>
    <name type="common">White veined hardy Dutchman's pipe vine</name>
    <dbReference type="NCBI Taxonomy" id="158543"/>
    <lineage>
        <taxon>Eukaryota</taxon>
        <taxon>Viridiplantae</taxon>
        <taxon>Streptophyta</taxon>
        <taxon>Embryophyta</taxon>
        <taxon>Tracheophyta</taxon>
        <taxon>Spermatophyta</taxon>
        <taxon>Magnoliopsida</taxon>
        <taxon>Magnoliidae</taxon>
        <taxon>Piperales</taxon>
        <taxon>Aristolochiaceae</taxon>
        <taxon>Aristolochia</taxon>
    </lineage>
</organism>
<dbReference type="EMBL" id="JAINDJ010000002">
    <property type="protein sequence ID" value="KAG9459068.1"/>
    <property type="molecule type" value="Genomic_DNA"/>
</dbReference>
<name>A0AAV7FD60_ARIFI</name>
<evidence type="ECO:0000256" key="1">
    <source>
        <dbReference type="SAM" id="MobiDB-lite"/>
    </source>
</evidence>
<dbReference type="Proteomes" id="UP000825729">
    <property type="component" value="Unassembled WGS sequence"/>
</dbReference>
<dbReference type="AlphaFoldDB" id="A0AAV7FD60"/>
<evidence type="ECO:0000256" key="2">
    <source>
        <dbReference type="SAM" id="SignalP"/>
    </source>
</evidence>
<feature type="chain" id="PRO_5043574587" evidence="2">
    <location>
        <begin position="17"/>
        <end position="139"/>
    </location>
</feature>
<proteinExistence type="predicted"/>
<keyword evidence="2" id="KW-0732">Signal</keyword>
<protein>
    <submittedName>
        <fullName evidence="3">Uncharacterized protein</fullName>
    </submittedName>
</protein>
<reference evidence="3 4" key="1">
    <citation type="submission" date="2021-07" db="EMBL/GenBank/DDBJ databases">
        <title>The Aristolochia fimbriata genome: insights into angiosperm evolution, floral development and chemical biosynthesis.</title>
        <authorList>
            <person name="Jiao Y."/>
        </authorList>
    </citation>
    <scope>NUCLEOTIDE SEQUENCE [LARGE SCALE GENOMIC DNA]</scope>
    <source>
        <strain evidence="3">IBCAS-2021</strain>
        <tissue evidence="3">Leaf</tissue>
    </source>
</reference>
<sequence length="139" mass="12473">MKTALVILFLASIILGLMTPGYVALARGGGGVGGHGGGVGHAGGGGGRGGSGGGGGVGGGGVGGGSGRGGGGTVGGSPGKGSGSTPSNDLTKGAGTIPLIAGAGAAGAAARPHGNRNSAQNSSPGVAAFVFSVLWINWL</sequence>
<feature type="signal peptide" evidence="2">
    <location>
        <begin position="1"/>
        <end position="16"/>
    </location>
</feature>
<feature type="region of interest" description="Disordered" evidence="1">
    <location>
        <begin position="42"/>
        <end position="94"/>
    </location>
</feature>
<comment type="caution">
    <text evidence="3">The sequence shown here is derived from an EMBL/GenBank/DDBJ whole genome shotgun (WGS) entry which is preliminary data.</text>
</comment>
<gene>
    <name evidence="3" type="ORF">H6P81_003576</name>
</gene>
<feature type="compositionally biased region" description="Gly residues" evidence="1">
    <location>
        <begin position="42"/>
        <end position="82"/>
    </location>
</feature>
<evidence type="ECO:0000313" key="3">
    <source>
        <dbReference type="EMBL" id="KAG9459068.1"/>
    </source>
</evidence>